<comment type="similarity">
    <text evidence="2">Belongs to the glycosyltransferase 41 family. O-GlcNAc transferase subfamily.</text>
</comment>
<keyword evidence="7 8" id="KW-0802">TPR repeat</keyword>
<dbReference type="Proteomes" id="UP000614811">
    <property type="component" value="Unassembled WGS sequence"/>
</dbReference>
<gene>
    <name evidence="10" type="ORF">GCM10008090_20690</name>
</gene>
<dbReference type="GO" id="GO:0097363">
    <property type="term" value="F:protein O-acetylglucosaminyltransferase activity"/>
    <property type="evidence" value="ECO:0007669"/>
    <property type="project" value="UniProtKB-EC"/>
</dbReference>
<evidence type="ECO:0000256" key="2">
    <source>
        <dbReference type="ARBA" id="ARBA00005386"/>
    </source>
</evidence>
<feature type="repeat" description="TPR" evidence="8">
    <location>
        <begin position="144"/>
        <end position="177"/>
    </location>
</feature>
<keyword evidence="4" id="KW-0328">Glycosyltransferase</keyword>
<dbReference type="InterPro" id="IPR019734">
    <property type="entry name" value="TPR_rpt"/>
</dbReference>
<protein>
    <recommendedName>
        <fullName evidence="3">protein O-GlcNAc transferase</fullName>
        <ecNumber evidence="3">2.4.1.255</ecNumber>
    </recommendedName>
</protein>
<dbReference type="InterPro" id="IPR029489">
    <property type="entry name" value="OGT/SEC/SPY_C"/>
</dbReference>
<organism evidence="10 11">
    <name type="scientific">Arenicella chitinivorans</name>
    <dbReference type="NCBI Taxonomy" id="1329800"/>
    <lineage>
        <taxon>Bacteria</taxon>
        <taxon>Pseudomonadati</taxon>
        <taxon>Pseudomonadota</taxon>
        <taxon>Gammaproteobacteria</taxon>
        <taxon>Arenicellales</taxon>
        <taxon>Arenicellaceae</taxon>
        <taxon>Arenicella</taxon>
    </lineage>
</organism>
<feature type="domain" description="O-GlcNAc transferase C-terminal" evidence="9">
    <location>
        <begin position="222"/>
        <end position="377"/>
    </location>
</feature>
<feature type="domain" description="O-GlcNAc transferase C-terminal" evidence="9">
    <location>
        <begin position="392"/>
        <end position="572"/>
    </location>
</feature>
<dbReference type="InterPro" id="IPR051939">
    <property type="entry name" value="Glycosyltr_41/O-GlcNAc_trsf"/>
</dbReference>
<dbReference type="Gene3D" id="3.40.50.2000">
    <property type="entry name" value="Glycogen Phosphorylase B"/>
    <property type="match status" value="1"/>
</dbReference>
<evidence type="ECO:0000256" key="8">
    <source>
        <dbReference type="PROSITE-ProRule" id="PRU00339"/>
    </source>
</evidence>
<evidence type="ECO:0000256" key="4">
    <source>
        <dbReference type="ARBA" id="ARBA00022676"/>
    </source>
</evidence>
<evidence type="ECO:0000313" key="10">
    <source>
        <dbReference type="EMBL" id="GHA10833.1"/>
    </source>
</evidence>
<reference evidence="10" key="1">
    <citation type="journal article" date="2014" name="Int. J. Syst. Evol. Microbiol.">
        <title>Complete genome sequence of Corynebacterium casei LMG S-19264T (=DSM 44701T), isolated from a smear-ripened cheese.</title>
        <authorList>
            <consortium name="US DOE Joint Genome Institute (JGI-PGF)"/>
            <person name="Walter F."/>
            <person name="Albersmeier A."/>
            <person name="Kalinowski J."/>
            <person name="Ruckert C."/>
        </authorList>
    </citation>
    <scope>NUCLEOTIDE SEQUENCE</scope>
    <source>
        <strain evidence="10">KCTC 12711</strain>
    </source>
</reference>
<evidence type="ECO:0000259" key="9">
    <source>
        <dbReference type="Pfam" id="PF13844"/>
    </source>
</evidence>
<comment type="pathway">
    <text evidence="1">Protein modification; protein glycosylation.</text>
</comment>
<dbReference type="SUPFAM" id="SSF48452">
    <property type="entry name" value="TPR-like"/>
    <property type="match status" value="1"/>
</dbReference>
<keyword evidence="6" id="KW-0677">Repeat</keyword>
<dbReference type="Gene3D" id="1.25.40.10">
    <property type="entry name" value="Tetratricopeptide repeat domain"/>
    <property type="match status" value="1"/>
</dbReference>
<reference evidence="10" key="2">
    <citation type="submission" date="2020-09" db="EMBL/GenBank/DDBJ databases">
        <authorList>
            <person name="Sun Q."/>
            <person name="Kim S."/>
        </authorList>
    </citation>
    <scope>NUCLEOTIDE SEQUENCE</scope>
    <source>
        <strain evidence="10">KCTC 12711</strain>
    </source>
</reference>
<dbReference type="PROSITE" id="PS50005">
    <property type="entry name" value="TPR"/>
    <property type="match status" value="1"/>
</dbReference>
<dbReference type="EMBL" id="BMXA01000003">
    <property type="protein sequence ID" value="GHA10833.1"/>
    <property type="molecule type" value="Genomic_DNA"/>
</dbReference>
<evidence type="ECO:0000256" key="1">
    <source>
        <dbReference type="ARBA" id="ARBA00004922"/>
    </source>
</evidence>
<evidence type="ECO:0000313" key="11">
    <source>
        <dbReference type="Proteomes" id="UP000614811"/>
    </source>
</evidence>
<name>A0A918RS41_9GAMM</name>
<evidence type="ECO:0000256" key="6">
    <source>
        <dbReference type="ARBA" id="ARBA00022737"/>
    </source>
</evidence>
<dbReference type="PANTHER" id="PTHR44835">
    <property type="entry name" value="UDP-N-ACETYLGLUCOSAMINE--PEPTIDE N-ACETYLGLUCOSAMINYLTRANSFERASE SPINDLY-RELATED"/>
    <property type="match status" value="1"/>
</dbReference>
<dbReference type="InterPro" id="IPR011990">
    <property type="entry name" value="TPR-like_helical_dom_sf"/>
</dbReference>
<comment type="caution">
    <text evidence="10">The sequence shown here is derived from an EMBL/GenBank/DDBJ whole genome shotgun (WGS) entry which is preliminary data.</text>
</comment>
<keyword evidence="11" id="KW-1185">Reference proteome</keyword>
<dbReference type="SMART" id="SM00028">
    <property type="entry name" value="TPR"/>
    <property type="match status" value="2"/>
</dbReference>
<dbReference type="Pfam" id="PF13844">
    <property type="entry name" value="Glyco_transf_41"/>
    <property type="match status" value="2"/>
</dbReference>
<dbReference type="PANTHER" id="PTHR44835:SF1">
    <property type="entry name" value="PROTEIN O-GLCNAC TRANSFERASE"/>
    <property type="match status" value="1"/>
</dbReference>
<evidence type="ECO:0000256" key="7">
    <source>
        <dbReference type="ARBA" id="ARBA00022803"/>
    </source>
</evidence>
<evidence type="ECO:0000256" key="5">
    <source>
        <dbReference type="ARBA" id="ARBA00022679"/>
    </source>
</evidence>
<dbReference type="AlphaFoldDB" id="A0A918RS41"/>
<keyword evidence="5" id="KW-0808">Transferase</keyword>
<accession>A0A918RS41</accession>
<sequence length="600" mass="67060">MREDRSQIESFFKRGQYRQALNGLEQAEPSAWRDTTRLRCLRAMGQGADAVIFANELYETLRNQATEYKINTSKRNNQLRYIALVFAEQNQADEACGIMQELCAQSPEVPALHREHAFALTNADRSDEAEQALNRAIDLQPTHANSHAQLARIYCRSGRVKAGYNSYSMAASLDPENPNYLQRLIYWSNYSELTTPQSNFQLTKLWVQKAHPGNQKGSNTWRTANANRQLKIGFISSDLCANSVSCFILPLLEGLDRKQFHITAYNDTKKTDGVTDLIRTQCDNWHDIARNSDPALSKLIASDQIDILVDLNGHGTGNRLGVFSRHVAPIQLSWFGYPSTTGLKSMDYCVTDRIADPIGITDDFYSESLIRLSNGFLCYKPTGNAPAIKPTPSDGVVRLGAFGNLAKISSLAMDCWAAAMHAVPNSVLVLKRPQLASQNAQRFFLKEFAERGIQSDRITLDHEKARIEQRLDAYNQIDLALDTTPYNGTATVLEALWMGVPVISMVGQTHASRVSASILERINLGGMATKSVTDFAQRVLEFSELGENTLEARQSLRTRMQNSALMNTPQFGREFGNALRGKWQLWCDDVATKLEQEASA</sequence>
<dbReference type="Gene3D" id="3.40.50.11380">
    <property type="match status" value="1"/>
</dbReference>
<evidence type="ECO:0000256" key="3">
    <source>
        <dbReference type="ARBA" id="ARBA00011970"/>
    </source>
</evidence>
<dbReference type="EC" id="2.4.1.255" evidence="3"/>
<proteinExistence type="inferred from homology"/>